<reference evidence="9" key="1">
    <citation type="journal article" date="2019" name="bioRxiv">
        <title>The Genome of the Zebra Mussel, Dreissena polymorpha: A Resource for Invasive Species Research.</title>
        <authorList>
            <person name="McCartney M.A."/>
            <person name="Auch B."/>
            <person name="Kono T."/>
            <person name="Mallez S."/>
            <person name="Zhang Y."/>
            <person name="Obille A."/>
            <person name="Becker A."/>
            <person name="Abrahante J.E."/>
            <person name="Garbe J."/>
            <person name="Badalamenti J.P."/>
            <person name="Herman A."/>
            <person name="Mangelson H."/>
            <person name="Liachko I."/>
            <person name="Sullivan S."/>
            <person name="Sone E.D."/>
            <person name="Koren S."/>
            <person name="Silverstein K.A.T."/>
            <person name="Beckman K.B."/>
            <person name="Gohl D.M."/>
        </authorList>
    </citation>
    <scope>NUCLEOTIDE SEQUENCE</scope>
    <source>
        <strain evidence="9">Duluth1</strain>
        <tissue evidence="9">Whole animal</tissue>
    </source>
</reference>
<evidence type="ECO:0000313" key="10">
    <source>
        <dbReference type="Proteomes" id="UP000828390"/>
    </source>
</evidence>
<dbReference type="GO" id="GO:0019706">
    <property type="term" value="F:protein-cysteine S-palmitoyltransferase activity"/>
    <property type="evidence" value="ECO:0007669"/>
    <property type="project" value="UniProtKB-EC"/>
</dbReference>
<dbReference type="Proteomes" id="UP000828390">
    <property type="component" value="Unassembled WGS sequence"/>
</dbReference>
<dbReference type="AlphaFoldDB" id="A0A9D4LUI3"/>
<dbReference type="GO" id="GO:0005783">
    <property type="term" value="C:endoplasmic reticulum"/>
    <property type="evidence" value="ECO:0007669"/>
    <property type="project" value="TreeGrafter"/>
</dbReference>
<keyword evidence="3 7" id="KW-0812">Transmembrane</keyword>
<evidence type="ECO:0000256" key="2">
    <source>
        <dbReference type="ARBA" id="ARBA00022679"/>
    </source>
</evidence>
<comment type="domain">
    <text evidence="7">The DHHC domain is required for palmitoyltransferase activity.</text>
</comment>
<reference evidence="9" key="2">
    <citation type="submission" date="2020-11" db="EMBL/GenBank/DDBJ databases">
        <authorList>
            <person name="McCartney M.A."/>
            <person name="Auch B."/>
            <person name="Kono T."/>
            <person name="Mallez S."/>
            <person name="Becker A."/>
            <person name="Gohl D.M."/>
            <person name="Silverstein K.A.T."/>
            <person name="Koren S."/>
            <person name="Bechman K.B."/>
            <person name="Herman A."/>
            <person name="Abrahante J.E."/>
            <person name="Garbe J."/>
        </authorList>
    </citation>
    <scope>NUCLEOTIDE SEQUENCE</scope>
    <source>
        <strain evidence="9">Duluth1</strain>
        <tissue evidence="9">Whole animal</tissue>
    </source>
</reference>
<keyword evidence="4 7" id="KW-1133">Transmembrane helix</keyword>
<accession>A0A9D4LUI3</accession>
<feature type="transmembrane region" description="Helical" evidence="7">
    <location>
        <begin position="197"/>
        <end position="224"/>
    </location>
</feature>
<dbReference type="GO" id="GO:0005794">
    <property type="term" value="C:Golgi apparatus"/>
    <property type="evidence" value="ECO:0007669"/>
    <property type="project" value="TreeGrafter"/>
</dbReference>
<feature type="domain" description="Palmitoyltransferase DHHC" evidence="8">
    <location>
        <begin position="150"/>
        <end position="296"/>
    </location>
</feature>
<dbReference type="EC" id="2.3.1.225" evidence="7"/>
<comment type="subcellular location">
    <subcellularLocation>
        <location evidence="1">Membrane</location>
        <topology evidence="1">Multi-pass membrane protein</topology>
    </subcellularLocation>
</comment>
<protein>
    <recommendedName>
        <fullName evidence="7">Palmitoyltransferase</fullName>
        <ecNumber evidence="7">2.3.1.225</ecNumber>
    </recommendedName>
</protein>
<dbReference type="OrthoDB" id="331948at2759"/>
<organism evidence="9 10">
    <name type="scientific">Dreissena polymorpha</name>
    <name type="common">Zebra mussel</name>
    <name type="synonym">Mytilus polymorpha</name>
    <dbReference type="NCBI Taxonomy" id="45954"/>
    <lineage>
        <taxon>Eukaryota</taxon>
        <taxon>Metazoa</taxon>
        <taxon>Spiralia</taxon>
        <taxon>Lophotrochozoa</taxon>
        <taxon>Mollusca</taxon>
        <taxon>Bivalvia</taxon>
        <taxon>Autobranchia</taxon>
        <taxon>Heteroconchia</taxon>
        <taxon>Euheterodonta</taxon>
        <taxon>Imparidentia</taxon>
        <taxon>Neoheterodontei</taxon>
        <taxon>Myida</taxon>
        <taxon>Dreissenoidea</taxon>
        <taxon>Dreissenidae</taxon>
        <taxon>Dreissena</taxon>
    </lineage>
</organism>
<gene>
    <name evidence="9" type="ORF">DPMN_026089</name>
</gene>
<dbReference type="GO" id="GO:0006612">
    <property type="term" value="P:protein targeting to membrane"/>
    <property type="evidence" value="ECO:0007669"/>
    <property type="project" value="TreeGrafter"/>
</dbReference>
<feature type="transmembrane region" description="Helical" evidence="7">
    <location>
        <begin position="6"/>
        <end position="23"/>
    </location>
</feature>
<keyword evidence="10" id="KW-1185">Reference proteome</keyword>
<comment type="catalytic activity">
    <reaction evidence="7">
        <text>L-cysteinyl-[protein] + hexadecanoyl-CoA = S-hexadecanoyl-L-cysteinyl-[protein] + CoA</text>
        <dbReference type="Rhea" id="RHEA:36683"/>
        <dbReference type="Rhea" id="RHEA-COMP:10131"/>
        <dbReference type="Rhea" id="RHEA-COMP:11032"/>
        <dbReference type="ChEBI" id="CHEBI:29950"/>
        <dbReference type="ChEBI" id="CHEBI:57287"/>
        <dbReference type="ChEBI" id="CHEBI:57379"/>
        <dbReference type="ChEBI" id="CHEBI:74151"/>
        <dbReference type="EC" id="2.3.1.225"/>
    </reaction>
</comment>
<evidence type="ECO:0000256" key="6">
    <source>
        <dbReference type="ARBA" id="ARBA00023315"/>
    </source>
</evidence>
<comment type="caution">
    <text evidence="9">The sequence shown here is derived from an EMBL/GenBank/DDBJ whole genome shotgun (WGS) entry which is preliminary data.</text>
</comment>
<dbReference type="Pfam" id="PF01529">
    <property type="entry name" value="DHHC"/>
    <property type="match status" value="1"/>
</dbReference>
<feature type="transmembrane region" description="Helical" evidence="7">
    <location>
        <begin position="260"/>
        <end position="286"/>
    </location>
</feature>
<dbReference type="EMBL" id="JAIWYP010000002">
    <property type="protein sequence ID" value="KAH3863111.1"/>
    <property type="molecule type" value="Genomic_DNA"/>
</dbReference>
<evidence type="ECO:0000256" key="3">
    <source>
        <dbReference type="ARBA" id="ARBA00022692"/>
    </source>
</evidence>
<evidence type="ECO:0000256" key="1">
    <source>
        <dbReference type="ARBA" id="ARBA00004141"/>
    </source>
</evidence>
<dbReference type="InterPro" id="IPR001594">
    <property type="entry name" value="Palmitoyltrfase_DHHC"/>
</dbReference>
<sequence length="361" mass="41963">MEFLNALVFYLMLFVVGSLCLLYRDAPILSTGLLGHVRRFLVECSGRVVPPVLQNIIYNLFKYLLYRRNFVFQLIYVGGCILAHSIWAIDMIPILRHHYPNENHIFWPMCAVLCNYIFWHFAWIDDPGVLNSKNQPNYTRVYDCDEVLYESGKVCSTCQIPKPARSKHCSICNKCVHRFDHHCIWTNNCVGALNHRYFILFMATLLVGLAHGMYVTSVTLLAYAKDVNLFSASFMNDEGQLQQMTLSVAFQHLFMELPRVVFIASAVLVLIILVGIFFCHHLYLVITNQTTNERHKLQELSYHHMLCDPKQNLRSRTNKTGSKCMPNNLSGYRPYSRGYFNNLLEVFLPHNFIIFRLKTKK</sequence>
<dbReference type="InterPro" id="IPR039859">
    <property type="entry name" value="PFA4/ZDH16/20/ERF2-like"/>
</dbReference>
<dbReference type="PANTHER" id="PTHR22883:SF488">
    <property type="entry name" value="PALMITOYLTRANSFERASE"/>
    <property type="match status" value="1"/>
</dbReference>
<dbReference type="GO" id="GO:0016020">
    <property type="term" value="C:membrane"/>
    <property type="evidence" value="ECO:0007669"/>
    <property type="project" value="UniProtKB-SubCell"/>
</dbReference>
<dbReference type="PANTHER" id="PTHR22883">
    <property type="entry name" value="ZINC FINGER DHHC DOMAIN CONTAINING PROTEIN"/>
    <property type="match status" value="1"/>
</dbReference>
<feature type="transmembrane region" description="Helical" evidence="7">
    <location>
        <begin position="105"/>
        <end position="124"/>
    </location>
</feature>
<name>A0A9D4LUI3_DREPO</name>
<keyword evidence="5 7" id="KW-0472">Membrane</keyword>
<keyword evidence="6 7" id="KW-0012">Acyltransferase</keyword>
<keyword evidence="2 7" id="KW-0808">Transferase</keyword>
<evidence type="ECO:0000256" key="5">
    <source>
        <dbReference type="ARBA" id="ARBA00023136"/>
    </source>
</evidence>
<dbReference type="PROSITE" id="PS50216">
    <property type="entry name" value="DHHC"/>
    <property type="match status" value="1"/>
</dbReference>
<proteinExistence type="inferred from homology"/>
<feature type="transmembrane region" description="Helical" evidence="7">
    <location>
        <begin position="70"/>
        <end position="89"/>
    </location>
</feature>
<comment type="similarity">
    <text evidence="7">Belongs to the DHHC palmitoyltransferase family.</text>
</comment>
<evidence type="ECO:0000259" key="8">
    <source>
        <dbReference type="Pfam" id="PF01529"/>
    </source>
</evidence>
<evidence type="ECO:0000256" key="7">
    <source>
        <dbReference type="RuleBase" id="RU079119"/>
    </source>
</evidence>
<evidence type="ECO:0000313" key="9">
    <source>
        <dbReference type="EMBL" id="KAH3863111.1"/>
    </source>
</evidence>
<evidence type="ECO:0000256" key="4">
    <source>
        <dbReference type="ARBA" id="ARBA00022989"/>
    </source>
</evidence>